<evidence type="ECO:0000256" key="4">
    <source>
        <dbReference type="ARBA" id="ARBA00022695"/>
    </source>
</evidence>
<proteinExistence type="inferred from homology"/>
<keyword evidence="8 9" id="KW-0804">Transcription</keyword>
<sequence length="488" mass="52760">MSLAPRLDLRQSQSLVMTPQLQQAIKLLALSNLEIEAFLAEEIEKNPLLTGGAEEGEAPATESDGEAPSDAPDEPATADRLMETGDATADAPLDVDYAEETFHHDSVIDSGASPGTVPDEGFDFDSVATGSLSLRDHLTAQAGERLEGVDFLVAQRIIDAIDEAGYLTEPLDDLARQLGIDAEHAERILALIQSFDPAGVGARSLAECLIIQAREADRYDPAMAALLDNLDLLARGALPQLRRICGVDEEDLGDMIRELRNYDPKPGLKFGGEPASPVSPDIFVARTRAGWQIELNSATLPRVLVDRRYHAELSAGATNRQSKAWVADCLASANWLVKALDQRARTIIKVASEIVKQQEGFFLHGVSHLKPLTLKTVADAIGMHESTVSRVTSNKYLSCERGFHELKYFFTSGIAGADGGDAVSAEAVKNQIARLIAEEGDDILSDDKLVELLDAKGFGLARRTVAKYREAIGLGSSVQRRRARALSR</sequence>
<dbReference type="EMBL" id="JAUOTP010000008">
    <property type="protein sequence ID" value="MDO6415922.1"/>
    <property type="molecule type" value="Genomic_DNA"/>
</dbReference>
<dbReference type="NCBIfam" id="TIGR02395">
    <property type="entry name" value="rpoN_sigma"/>
    <property type="match status" value="1"/>
</dbReference>
<dbReference type="InterPro" id="IPR007634">
    <property type="entry name" value="RNA_pol_sigma_54_DNA-bd"/>
</dbReference>
<dbReference type="InterPro" id="IPR000394">
    <property type="entry name" value="RNA_pol_sigma_54"/>
</dbReference>
<feature type="domain" description="RNA polymerase sigma factor 54 DNA-binding" evidence="11">
    <location>
        <begin position="324"/>
        <end position="482"/>
    </location>
</feature>
<keyword evidence="2 9" id="KW-0240">DNA-directed RNA polymerase</keyword>
<feature type="compositionally biased region" description="Acidic residues" evidence="10">
    <location>
        <begin position="63"/>
        <end position="73"/>
    </location>
</feature>
<protein>
    <recommendedName>
        <fullName evidence="9">RNA polymerase sigma-54 factor</fullName>
    </recommendedName>
</protein>
<keyword evidence="3 9" id="KW-0808">Transferase</keyword>
<dbReference type="PROSITE" id="PS50044">
    <property type="entry name" value="SIGMA54_3"/>
    <property type="match status" value="1"/>
</dbReference>
<keyword evidence="5 9" id="KW-0805">Transcription regulation</keyword>
<evidence type="ECO:0000256" key="6">
    <source>
        <dbReference type="ARBA" id="ARBA00023082"/>
    </source>
</evidence>
<feature type="domain" description="RNA polymerase sigma factor 54 core-binding" evidence="12">
    <location>
        <begin position="124"/>
        <end position="309"/>
    </location>
</feature>
<dbReference type="PRINTS" id="PR00045">
    <property type="entry name" value="SIGMA54FCT"/>
</dbReference>
<evidence type="ECO:0000259" key="12">
    <source>
        <dbReference type="Pfam" id="PF04963"/>
    </source>
</evidence>
<evidence type="ECO:0000256" key="1">
    <source>
        <dbReference type="ARBA" id="ARBA00008798"/>
    </source>
</evidence>
<organism evidence="13 14">
    <name type="scientific">Sphingomonas natans</name>
    <dbReference type="NCBI Taxonomy" id="3063330"/>
    <lineage>
        <taxon>Bacteria</taxon>
        <taxon>Pseudomonadati</taxon>
        <taxon>Pseudomonadota</taxon>
        <taxon>Alphaproteobacteria</taxon>
        <taxon>Sphingomonadales</taxon>
        <taxon>Sphingomonadaceae</taxon>
        <taxon>Sphingomonas</taxon>
    </lineage>
</organism>
<dbReference type="Proteomes" id="UP001169764">
    <property type="component" value="Unassembled WGS sequence"/>
</dbReference>
<evidence type="ECO:0000259" key="11">
    <source>
        <dbReference type="Pfam" id="PF04552"/>
    </source>
</evidence>
<dbReference type="InterPro" id="IPR007046">
    <property type="entry name" value="RNA_pol_sigma_54_core-bd"/>
</dbReference>
<keyword evidence="14" id="KW-1185">Reference proteome</keyword>
<dbReference type="RefSeq" id="WP_303544636.1">
    <property type="nucleotide sequence ID" value="NZ_JAUOTP010000008.1"/>
</dbReference>
<evidence type="ECO:0000256" key="3">
    <source>
        <dbReference type="ARBA" id="ARBA00022679"/>
    </source>
</evidence>
<dbReference type="PROSITE" id="PS00718">
    <property type="entry name" value="SIGMA54_2"/>
    <property type="match status" value="1"/>
</dbReference>
<dbReference type="Pfam" id="PF00309">
    <property type="entry name" value="Sigma54_AID"/>
    <property type="match status" value="1"/>
</dbReference>
<keyword evidence="7 9" id="KW-0238">DNA-binding</keyword>
<evidence type="ECO:0000256" key="8">
    <source>
        <dbReference type="ARBA" id="ARBA00023163"/>
    </source>
</evidence>
<feature type="compositionally biased region" description="Low complexity" evidence="10">
    <location>
        <begin position="48"/>
        <end position="62"/>
    </location>
</feature>
<reference evidence="13" key="1">
    <citation type="submission" date="2023-07" db="EMBL/GenBank/DDBJ databases">
        <authorList>
            <person name="Kim M."/>
        </authorList>
    </citation>
    <scope>NUCLEOTIDE SEQUENCE</scope>
    <source>
        <strain evidence="13">BIUV-7</strain>
    </source>
</reference>
<gene>
    <name evidence="13" type="primary">rpoN</name>
    <name evidence="13" type="ORF">Q4F19_16140</name>
</gene>
<dbReference type="Pfam" id="PF04963">
    <property type="entry name" value="Sigma54_CBD"/>
    <property type="match status" value="1"/>
</dbReference>
<dbReference type="NCBIfam" id="NF004596">
    <property type="entry name" value="PRK05932.1-3"/>
    <property type="match status" value="1"/>
</dbReference>
<evidence type="ECO:0000256" key="9">
    <source>
        <dbReference type="PIRNR" id="PIRNR000774"/>
    </source>
</evidence>
<evidence type="ECO:0000256" key="7">
    <source>
        <dbReference type="ARBA" id="ARBA00023125"/>
    </source>
</evidence>
<name>A0ABT8YC62_9SPHN</name>
<keyword evidence="4 9" id="KW-0548">Nucleotidyltransferase</keyword>
<comment type="caution">
    <text evidence="13">The sequence shown here is derived from an EMBL/GenBank/DDBJ whole genome shotgun (WGS) entry which is preliminary data.</text>
</comment>
<comment type="function">
    <text evidence="9">Sigma factors are initiation factors that promote the attachment of RNA polymerase to specific initiation sites and are then released.</text>
</comment>
<dbReference type="PIRSF" id="PIRSF000774">
    <property type="entry name" value="RpoN"/>
    <property type="match status" value="1"/>
</dbReference>
<dbReference type="Gene3D" id="1.10.10.1330">
    <property type="entry name" value="RNA polymerase sigma-54 factor, core-binding domain"/>
    <property type="match status" value="1"/>
</dbReference>
<keyword evidence="6 9" id="KW-0731">Sigma factor</keyword>
<dbReference type="PANTHER" id="PTHR32248:SF4">
    <property type="entry name" value="RNA POLYMERASE SIGMA-54 FACTOR"/>
    <property type="match status" value="1"/>
</dbReference>
<feature type="region of interest" description="Disordered" evidence="10">
    <location>
        <begin position="48"/>
        <end position="77"/>
    </location>
</feature>
<evidence type="ECO:0000256" key="5">
    <source>
        <dbReference type="ARBA" id="ARBA00023015"/>
    </source>
</evidence>
<dbReference type="NCBIfam" id="NF009118">
    <property type="entry name" value="PRK12469.1"/>
    <property type="match status" value="1"/>
</dbReference>
<dbReference type="Gene3D" id="1.10.10.60">
    <property type="entry name" value="Homeodomain-like"/>
    <property type="match status" value="1"/>
</dbReference>
<evidence type="ECO:0000313" key="14">
    <source>
        <dbReference type="Proteomes" id="UP001169764"/>
    </source>
</evidence>
<dbReference type="PANTHER" id="PTHR32248">
    <property type="entry name" value="RNA POLYMERASE SIGMA-54 FACTOR"/>
    <property type="match status" value="1"/>
</dbReference>
<accession>A0ABT8YC62</accession>
<dbReference type="PROSITE" id="PS00717">
    <property type="entry name" value="SIGMA54_1"/>
    <property type="match status" value="1"/>
</dbReference>
<comment type="similarity">
    <text evidence="1 9">Belongs to the sigma-54 factor family.</text>
</comment>
<evidence type="ECO:0000313" key="13">
    <source>
        <dbReference type="EMBL" id="MDO6415922.1"/>
    </source>
</evidence>
<evidence type="ECO:0000256" key="10">
    <source>
        <dbReference type="SAM" id="MobiDB-lite"/>
    </source>
</evidence>
<dbReference type="Pfam" id="PF04552">
    <property type="entry name" value="Sigma54_DBD"/>
    <property type="match status" value="1"/>
</dbReference>
<dbReference type="InterPro" id="IPR038709">
    <property type="entry name" value="RpoN_core-bd_sf"/>
</dbReference>
<evidence type="ECO:0000256" key="2">
    <source>
        <dbReference type="ARBA" id="ARBA00022478"/>
    </source>
</evidence>